<evidence type="ECO:0000313" key="3">
    <source>
        <dbReference type="Proteomes" id="UP000005139"/>
    </source>
</evidence>
<dbReference type="EMBL" id="AAWL01000003">
    <property type="protein sequence ID" value="EAX48281.1"/>
    <property type="molecule type" value="Genomic_DNA"/>
</dbReference>
<comment type="caution">
    <text evidence="2">The sequence shown here is derived from an EMBL/GenBank/DDBJ whole genome shotgun (WGS) entry which is preliminary data.</text>
</comment>
<keyword evidence="3" id="KW-1185">Reference proteome</keyword>
<reference evidence="2 3" key="2">
    <citation type="submission" date="2007-01" db="EMBL/GenBank/DDBJ databases">
        <title>Sequencing of the draft genome and assembly of Thermosinus carboxydivorans Nor1.</title>
        <authorList>
            <consortium name="US DOE Joint Genome Institute (JGI-PGF)"/>
            <person name="Copeland A."/>
            <person name="Lucas S."/>
            <person name="Lapidus A."/>
            <person name="Barry K."/>
            <person name="Glavina del Rio T."/>
            <person name="Dalin E."/>
            <person name="Tice H."/>
            <person name="Bruce D."/>
            <person name="Pitluck S."/>
            <person name="Richardson P."/>
        </authorList>
    </citation>
    <scope>NUCLEOTIDE SEQUENCE [LARGE SCALE GENOMIC DNA]</scope>
    <source>
        <strain evidence="2 3">Nor1</strain>
    </source>
</reference>
<feature type="coiled-coil region" evidence="1">
    <location>
        <begin position="77"/>
        <end position="104"/>
    </location>
</feature>
<dbReference type="AlphaFoldDB" id="A1HNB7"/>
<dbReference type="eggNOG" id="ENOG503398Q">
    <property type="taxonomic scope" value="Bacteria"/>
</dbReference>
<accession>A1HNB7</accession>
<protein>
    <submittedName>
        <fullName evidence="2">Uncharacterized protein</fullName>
    </submittedName>
</protein>
<proteinExistence type="predicted"/>
<sequence>MLENDEEIILDNTNNVFVGPNGYFKIVIDEFDGKVVKAWHVEDAKGNKTGNLAERAQGKNIDVLINTSNRTVAHFVGKMATKLIAEQEAKIAQLQAELAAAKAGK</sequence>
<evidence type="ECO:0000313" key="2">
    <source>
        <dbReference type="EMBL" id="EAX48281.1"/>
    </source>
</evidence>
<reference evidence="2 3" key="1">
    <citation type="submission" date="2007-01" db="EMBL/GenBank/DDBJ databases">
        <title>Annotation of the draft genome assembly of Thermosinus carboxydivorans Nor1.</title>
        <authorList>
            <consortium name="US DOE Joint Genome Institute (JGI-ORNL)"/>
            <person name="Larimer F."/>
            <person name="Land M."/>
            <person name="Hauser L."/>
        </authorList>
    </citation>
    <scope>NUCLEOTIDE SEQUENCE [LARGE SCALE GENOMIC DNA]</scope>
    <source>
        <strain evidence="2 3">Nor1</strain>
    </source>
</reference>
<evidence type="ECO:0000256" key="1">
    <source>
        <dbReference type="SAM" id="Coils"/>
    </source>
</evidence>
<name>A1HNB7_9FIRM</name>
<gene>
    <name evidence="2" type="ORF">TcarDRAFT_2231</name>
</gene>
<organism evidence="2 3">
    <name type="scientific">Thermosinus carboxydivorans Nor1</name>
    <dbReference type="NCBI Taxonomy" id="401526"/>
    <lineage>
        <taxon>Bacteria</taxon>
        <taxon>Bacillati</taxon>
        <taxon>Bacillota</taxon>
        <taxon>Negativicutes</taxon>
        <taxon>Selenomonadales</taxon>
        <taxon>Sporomusaceae</taxon>
        <taxon>Thermosinus</taxon>
    </lineage>
</organism>
<keyword evidence="1" id="KW-0175">Coiled coil</keyword>
<dbReference type="Proteomes" id="UP000005139">
    <property type="component" value="Unassembled WGS sequence"/>
</dbReference>